<keyword evidence="1" id="KW-1133">Transmembrane helix</keyword>
<keyword evidence="1" id="KW-0812">Transmembrane</keyword>
<feature type="transmembrane region" description="Helical" evidence="1">
    <location>
        <begin position="56"/>
        <end position="77"/>
    </location>
</feature>
<organism evidence="2">
    <name type="scientific">Rhipicephalus microplus</name>
    <name type="common">Cattle tick</name>
    <name type="synonym">Boophilus microplus</name>
    <dbReference type="NCBI Taxonomy" id="6941"/>
    <lineage>
        <taxon>Eukaryota</taxon>
        <taxon>Metazoa</taxon>
        <taxon>Ecdysozoa</taxon>
        <taxon>Arthropoda</taxon>
        <taxon>Chelicerata</taxon>
        <taxon>Arachnida</taxon>
        <taxon>Acari</taxon>
        <taxon>Parasitiformes</taxon>
        <taxon>Ixodida</taxon>
        <taxon>Ixodoidea</taxon>
        <taxon>Ixodidae</taxon>
        <taxon>Rhipicephalinae</taxon>
        <taxon>Rhipicephalus</taxon>
        <taxon>Boophilus</taxon>
    </lineage>
</organism>
<feature type="transmembrane region" description="Helical" evidence="1">
    <location>
        <begin position="12"/>
        <end position="36"/>
    </location>
</feature>
<dbReference type="EMBL" id="GIKN01002536">
    <property type="protein sequence ID" value="NIE44809.1"/>
    <property type="molecule type" value="Transcribed_RNA"/>
</dbReference>
<sequence>MGCMGISPSYFSVIFLSHSTLSFCFTASCISLSRWFAKESADLLDCLLVSVGNPLVLVMCSVLCACTSTFFEPIMLYSSCAQIPETWVLPEGSDALGTCAMGTR</sequence>
<protein>
    <submittedName>
        <fullName evidence="2">Uncharacterized protein</fullName>
    </submittedName>
</protein>
<reference evidence="2" key="1">
    <citation type="submission" date="2020-03" db="EMBL/GenBank/DDBJ databases">
        <title>A transcriptome and proteome of the tick Rhipicephalus microplus shaped by the genetic composition of its hosts and developmental stage.</title>
        <authorList>
            <person name="Garcia G.R."/>
            <person name="Ribeiro J.M.C."/>
            <person name="Maruyama S.R."/>
            <person name="Gardinasse L.G."/>
            <person name="Nelson K."/>
            <person name="Ferreira B.R."/>
            <person name="Andrade T.G."/>
            <person name="Santos I.K.F.M."/>
        </authorList>
    </citation>
    <scope>NUCLEOTIDE SEQUENCE</scope>
    <source>
        <strain evidence="2">NSGR</strain>
        <tissue evidence="2">Salivary glands</tissue>
    </source>
</reference>
<keyword evidence="1" id="KW-0472">Membrane</keyword>
<evidence type="ECO:0000313" key="2">
    <source>
        <dbReference type="EMBL" id="NIE44809.1"/>
    </source>
</evidence>
<evidence type="ECO:0000256" key="1">
    <source>
        <dbReference type="SAM" id="Phobius"/>
    </source>
</evidence>
<name>A0A6G5A1Z8_RHIMP</name>
<accession>A0A6G5A1Z8</accession>
<proteinExistence type="predicted"/>
<dbReference type="AlphaFoldDB" id="A0A6G5A1Z8"/>